<evidence type="ECO:0000313" key="5">
    <source>
        <dbReference type="Proteomes" id="UP000183868"/>
    </source>
</evidence>
<dbReference type="InterPro" id="IPR007842">
    <property type="entry name" value="HEPN_dom"/>
</dbReference>
<dbReference type="OrthoDB" id="9808176at2"/>
<accession>H1XUP0</accession>
<feature type="domain" description="HEPN" evidence="1">
    <location>
        <begin position="13"/>
        <end position="117"/>
    </location>
</feature>
<protein>
    <submittedName>
        <fullName evidence="3">HEPN domain protein</fullName>
    </submittedName>
    <submittedName>
        <fullName evidence="2">HEPN domain-containing protein</fullName>
    </submittedName>
</protein>
<evidence type="ECO:0000259" key="1">
    <source>
        <dbReference type="PROSITE" id="PS50910"/>
    </source>
</evidence>
<dbReference type="STRING" id="880073.Cabys_49"/>
<dbReference type="Proteomes" id="UP000183868">
    <property type="component" value="Chromosome"/>
</dbReference>
<dbReference type="SMART" id="SM00748">
    <property type="entry name" value="HEPN"/>
    <property type="match status" value="1"/>
</dbReference>
<organism evidence="3 4">
    <name type="scientific">Caldithrix abyssi DSM 13497</name>
    <dbReference type="NCBI Taxonomy" id="880073"/>
    <lineage>
        <taxon>Bacteria</taxon>
        <taxon>Pseudomonadati</taxon>
        <taxon>Calditrichota</taxon>
        <taxon>Calditrichia</taxon>
        <taxon>Calditrichales</taxon>
        <taxon>Calditrichaceae</taxon>
        <taxon>Caldithrix</taxon>
    </lineage>
</organism>
<dbReference type="KEGG" id="caby:Cabys_49"/>
<dbReference type="RefSeq" id="WP_006927546.1">
    <property type="nucleotide sequence ID" value="NZ_CM001402.1"/>
</dbReference>
<dbReference type="Proteomes" id="UP000004671">
    <property type="component" value="Chromosome"/>
</dbReference>
<dbReference type="Gene3D" id="1.20.120.330">
    <property type="entry name" value="Nucleotidyltransferases domain 2"/>
    <property type="match status" value="1"/>
</dbReference>
<sequence>MKNYHLQWIQKAIEDLTVVEHELSFPANEIPTGAVCFHAQQCVEKLLKAFLVYHNQEFGRTHNIEFLIQLCSEIDKDFAHLPSGDLSFYAVEVRYPDDFYTPSIEEAQECYSLAITVKKFVFEKLKLPDKFP</sequence>
<dbReference type="EMBL" id="CM001402">
    <property type="protein sequence ID" value="EHO40539.1"/>
    <property type="molecule type" value="Genomic_DNA"/>
</dbReference>
<dbReference type="eggNOG" id="COG2250">
    <property type="taxonomic scope" value="Bacteria"/>
</dbReference>
<proteinExistence type="predicted"/>
<evidence type="ECO:0000313" key="3">
    <source>
        <dbReference type="EMBL" id="EHO40539.1"/>
    </source>
</evidence>
<dbReference type="HOGENOM" id="CLU_123170_0_0_0"/>
<dbReference type="AlphaFoldDB" id="H1XUP0"/>
<dbReference type="Pfam" id="PF05168">
    <property type="entry name" value="HEPN"/>
    <property type="match status" value="1"/>
</dbReference>
<evidence type="ECO:0000313" key="4">
    <source>
        <dbReference type="Proteomes" id="UP000004671"/>
    </source>
</evidence>
<dbReference type="PROSITE" id="PS50910">
    <property type="entry name" value="HEPN"/>
    <property type="match status" value="1"/>
</dbReference>
<dbReference type="PaxDb" id="880073-Calab_0902"/>
<dbReference type="SUPFAM" id="SSF81593">
    <property type="entry name" value="Nucleotidyltransferase substrate binding subunit/domain"/>
    <property type="match status" value="1"/>
</dbReference>
<keyword evidence="4" id="KW-1185">Reference proteome</keyword>
<reference evidence="2 5" key="2">
    <citation type="submission" date="2016-11" db="EMBL/GenBank/DDBJ databases">
        <title>Genomic analysis of Caldithrix abyssi and proposal of a novel bacterial phylum Caldithrichaeota.</title>
        <authorList>
            <person name="Kublanov I."/>
            <person name="Sigalova O."/>
            <person name="Gavrilov S."/>
            <person name="Lebedinsky A."/>
            <person name="Ivanova N."/>
            <person name="Daum C."/>
            <person name="Reddy T."/>
            <person name="Klenk H.P."/>
            <person name="Goker M."/>
            <person name="Reva O."/>
            <person name="Miroshnichenko M."/>
            <person name="Kyprides N."/>
            <person name="Woyke T."/>
            <person name="Gelfand M."/>
        </authorList>
    </citation>
    <scope>NUCLEOTIDE SEQUENCE [LARGE SCALE GENOMIC DNA]</scope>
    <source>
        <strain evidence="2 5">LF13</strain>
    </source>
</reference>
<gene>
    <name evidence="2" type="ORF">Cabys_49</name>
    <name evidence="3" type="ORF">Calab_0902</name>
</gene>
<name>H1XUP0_CALAY</name>
<evidence type="ECO:0000313" key="2">
    <source>
        <dbReference type="EMBL" id="APF16800.1"/>
    </source>
</evidence>
<reference evidence="3 4" key="1">
    <citation type="submission" date="2011-09" db="EMBL/GenBank/DDBJ databases">
        <title>The permanent draft genome of Caldithrix abyssi DSM 13497.</title>
        <authorList>
            <consortium name="US DOE Joint Genome Institute (JGI-PGF)"/>
            <person name="Lucas S."/>
            <person name="Han J."/>
            <person name="Lapidus A."/>
            <person name="Bruce D."/>
            <person name="Goodwin L."/>
            <person name="Pitluck S."/>
            <person name="Peters L."/>
            <person name="Kyrpides N."/>
            <person name="Mavromatis K."/>
            <person name="Ivanova N."/>
            <person name="Mikhailova N."/>
            <person name="Chertkov O."/>
            <person name="Detter J.C."/>
            <person name="Tapia R."/>
            <person name="Han C."/>
            <person name="Land M."/>
            <person name="Hauser L."/>
            <person name="Markowitz V."/>
            <person name="Cheng J.-F."/>
            <person name="Hugenholtz P."/>
            <person name="Woyke T."/>
            <person name="Wu D."/>
            <person name="Spring S."/>
            <person name="Brambilla E."/>
            <person name="Klenk H.-P."/>
            <person name="Eisen J.A."/>
        </authorList>
    </citation>
    <scope>NUCLEOTIDE SEQUENCE [LARGE SCALE GENOMIC DNA]</scope>
    <source>
        <strain evidence="3 4">DSM 13497</strain>
    </source>
</reference>
<dbReference type="EMBL" id="CP018099">
    <property type="protein sequence ID" value="APF16800.1"/>
    <property type="molecule type" value="Genomic_DNA"/>
</dbReference>
<dbReference type="InParanoid" id="H1XUP0"/>